<dbReference type="Pfam" id="PF08205">
    <property type="entry name" value="C2-set_2"/>
    <property type="match status" value="1"/>
</dbReference>
<evidence type="ECO:0000313" key="4">
    <source>
        <dbReference type="Proteomes" id="UP001154078"/>
    </source>
</evidence>
<dbReference type="PROSITE" id="PS50835">
    <property type="entry name" value="IG_LIKE"/>
    <property type="match status" value="1"/>
</dbReference>
<protein>
    <recommendedName>
        <fullName evidence="2">Ig-like domain-containing protein</fullName>
    </recommendedName>
</protein>
<proteinExistence type="predicted"/>
<dbReference type="InterPro" id="IPR007110">
    <property type="entry name" value="Ig-like_dom"/>
</dbReference>
<dbReference type="InterPro" id="IPR036179">
    <property type="entry name" value="Ig-like_dom_sf"/>
</dbReference>
<name>A0A9P0B0Y5_BRAAE</name>
<keyword evidence="4" id="KW-1185">Reference proteome</keyword>
<keyword evidence="1" id="KW-1015">Disulfide bond</keyword>
<reference evidence="3" key="1">
    <citation type="submission" date="2021-12" db="EMBL/GenBank/DDBJ databases">
        <authorList>
            <person name="King R."/>
        </authorList>
    </citation>
    <scope>NUCLEOTIDE SEQUENCE</scope>
</reference>
<dbReference type="InterPro" id="IPR013162">
    <property type="entry name" value="CD80_C2-set"/>
</dbReference>
<accession>A0A9P0B0Y5</accession>
<evidence type="ECO:0000256" key="1">
    <source>
        <dbReference type="ARBA" id="ARBA00023157"/>
    </source>
</evidence>
<evidence type="ECO:0000259" key="2">
    <source>
        <dbReference type="PROSITE" id="PS50835"/>
    </source>
</evidence>
<feature type="domain" description="Ig-like" evidence="2">
    <location>
        <begin position="56"/>
        <end position="162"/>
    </location>
</feature>
<dbReference type="AlphaFoldDB" id="A0A9P0B0Y5"/>
<dbReference type="OrthoDB" id="6351205at2759"/>
<dbReference type="Gene3D" id="2.60.40.10">
    <property type="entry name" value="Immunoglobulins"/>
    <property type="match status" value="1"/>
</dbReference>
<evidence type="ECO:0000313" key="3">
    <source>
        <dbReference type="EMBL" id="CAH0551597.1"/>
    </source>
</evidence>
<dbReference type="InterPro" id="IPR013783">
    <property type="entry name" value="Ig-like_fold"/>
</dbReference>
<dbReference type="Proteomes" id="UP001154078">
    <property type="component" value="Chromosome 2"/>
</dbReference>
<dbReference type="PANTHER" id="PTHR21261">
    <property type="entry name" value="BEAT PROTEIN"/>
    <property type="match status" value="1"/>
</dbReference>
<dbReference type="SUPFAM" id="SSF48726">
    <property type="entry name" value="Immunoglobulin"/>
    <property type="match status" value="1"/>
</dbReference>
<dbReference type="PANTHER" id="PTHR21261:SF17">
    <property type="entry name" value="BEAT VI"/>
    <property type="match status" value="1"/>
</dbReference>
<dbReference type="EMBL" id="OV121133">
    <property type="protein sequence ID" value="CAH0551597.1"/>
    <property type="molecule type" value="Genomic_DNA"/>
</dbReference>
<gene>
    <name evidence="3" type="ORF">MELIAE_LOCUS4167</name>
</gene>
<organism evidence="3 4">
    <name type="scientific">Brassicogethes aeneus</name>
    <name type="common">Rape pollen beetle</name>
    <name type="synonym">Meligethes aeneus</name>
    <dbReference type="NCBI Taxonomy" id="1431903"/>
    <lineage>
        <taxon>Eukaryota</taxon>
        <taxon>Metazoa</taxon>
        <taxon>Ecdysozoa</taxon>
        <taxon>Arthropoda</taxon>
        <taxon>Hexapoda</taxon>
        <taxon>Insecta</taxon>
        <taxon>Pterygota</taxon>
        <taxon>Neoptera</taxon>
        <taxon>Endopterygota</taxon>
        <taxon>Coleoptera</taxon>
        <taxon>Polyphaga</taxon>
        <taxon>Cucujiformia</taxon>
        <taxon>Nitidulidae</taxon>
        <taxon>Meligethinae</taxon>
        <taxon>Brassicogethes</taxon>
    </lineage>
</organism>
<sequence>MGKPITKRVSKSNSREVTLTGVERETSGEYKCEVSADAPLFHTDIRAANLLVASIPEEGPVLRTEVQKVAPGAEIRANCTTAGSFPSMNVTWTINDKEISSKYKYDIQNSIIRYDALPGLETVRSAISIREAPDLFKSGKMRLKCTATMFSLYRAAKEAEIQEDAPRLALIMEPTNHPNQGSGSVVRKLTSTPLLLSIFYVHLYTWLRKICF</sequence>